<accession>A0A183D7F3</accession>
<evidence type="ECO:0000259" key="1">
    <source>
        <dbReference type="Pfam" id="PF07713"/>
    </source>
</evidence>
<evidence type="ECO:0000313" key="4">
    <source>
        <dbReference type="WBParaSite" id="GPUH_0000465101-mRNA-1"/>
    </source>
</evidence>
<feature type="domain" description="G patch" evidence="1">
    <location>
        <begin position="57"/>
        <end position="121"/>
    </location>
</feature>
<reference evidence="4" key="1">
    <citation type="submission" date="2016-06" db="UniProtKB">
        <authorList>
            <consortium name="WormBaseParasite"/>
        </authorList>
    </citation>
    <scope>IDENTIFICATION</scope>
</reference>
<sequence length="130" mass="14910">FHEFCCPIWNGEKPAGGKEVVVSRSCTQNKIMAVFYGTELEELDDEKSGISNKRPLSIEEQVVTDERGRRRFHGAFTGGFSAGYFNTVGSKEGWEPKQFRSSRSERSEKFDYKPEDFMDEEVHFLLIISV</sequence>
<dbReference type="AlphaFoldDB" id="A0A183D7F3"/>
<keyword evidence="3" id="KW-1185">Reference proteome</keyword>
<evidence type="ECO:0000313" key="2">
    <source>
        <dbReference type="EMBL" id="VDK46424.1"/>
    </source>
</evidence>
<dbReference type="GO" id="GO:0005634">
    <property type="term" value="C:nucleus"/>
    <property type="evidence" value="ECO:0007669"/>
    <property type="project" value="TreeGrafter"/>
</dbReference>
<protein>
    <submittedName>
        <fullName evidence="4">DUF1604 domain-containing protein</fullName>
    </submittedName>
</protein>
<dbReference type="EMBL" id="UYRT01009017">
    <property type="protein sequence ID" value="VDK46424.1"/>
    <property type="molecule type" value="Genomic_DNA"/>
</dbReference>
<dbReference type="PANTHER" id="PTHR13384:SF19">
    <property type="entry name" value="G PATCH DOMAIN-CONTAINING PROTEIN 1"/>
    <property type="match status" value="1"/>
</dbReference>
<organism evidence="4">
    <name type="scientific">Gongylonema pulchrum</name>
    <dbReference type="NCBI Taxonomy" id="637853"/>
    <lineage>
        <taxon>Eukaryota</taxon>
        <taxon>Metazoa</taxon>
        <taxon>Ecdysozoa</taxon>
        <taxon>Nematoda</taxon>
        <taxon>Chromadorea</taxon>
        <taxon>Rhabditida</taxon>
        <taxon>Spirurina</taxon>
        <taxon>Spiruromorpha</taxon>
        <taxon>Spiruroidea</taxon>
        <taxon>Gongylonematidae</taxon>
        <taxon>Gongylonema</taxon>
    </lineage>
</organism>
<name>A0A183D7F3_9BILA</name>
<dbReference type="Pfam" id="PF07713">
    <property type="entry name" value="DUF1604"/>
    <property type="match status" value="1"/>
</dbReference>
<dbReference type="GO" id="GO:0006397">
    <property type="term" value="P:mRNA processing"/>
    <property type="evidence" value="ECO:0007669"/>
    <property type="project" value="InterPro"/>
</dbReference>
<reference evidence="2 3" key="2">
    <citation type="submission" date="2018-11" db="EMBL/GenBank/DDBJ databases">
        <authorList>
            <consortium name="Pathogen Informatics"/>
        </authorList>
    </citation>
    <scope>NUCLEOTIDE SEQUENCE [LARGE SCALE GENOMIC DNA]</scope>
</reference>
<dbReference type="InterPro" id="IPR011666">
    <property type="entry name" value="DUF1604"/>
</dbReference>
<proteinExistence type="predicted"/>
<evidence type="ECO:0000313" key="3">
    <source>
        <dbReference type="Proteomes" id="UP000271098"/>
    </source>
</evidence>
<dbReference type="OrthoDB" id="20507at2759"/>
<dbReference type="Proteomes" id="UP000271098">
    <property type="component" value="Unassembled WGS sequence"/>
</dbReference>
<dbReference type="WBParaSite" id="GPUH_0000465101-mRNA-1">
    <property type="protein sequence ID" value="GPUH_0000465101-mRNA-1"/>
    <property type="gene ID" value="GPUH_0000465101"/>
</dbReference>
<gene>
    <name evidence="2" type="ORF">GPUH_LOCUS4644</name>
</gene>
<dbReference type="GO" id="GO:0003723">
    <property type="term" value="F:RNA binding"/>
    <property type="evidence" value="ECO:0007669"/>
    <property type="project" value="TreeGrafter"/>
</dbReference>
<dbReference type="PANTHER" id="PTHR13384">
    <property type="entry name" value="G PATCH DOMAIN-CONTAINING PROTEIN 1"/>
    <property type="match status" value="1"/>
</dbReference>